<name>A0ABR2E8Y6_9ROSI</name>
<feature type="region of interest" description="Disordered" evidence="1">
    <location>
        <begin position="186"/>
        <end position="207"/>
    </location>
</feature>
<feature type="region of interest" description="Disordered" evidence="1">
    <location>
        <begin position="250"/>
        <end position="272"/>
    </location>
</feature>
<evidence type="ECO:0000313" key="3">
    <source>
        <dbReference type="Proteomes" id="UP001472677"/>
    </source>
</evidence>
<keyword evidence="3" id="KW-1185">Reference proteome</keyword>
<accession>A0ABR2E8Y6</accession>
<organism evidence="2 3">
    <name type="scientific">Hibiscus sabdariffa</name>
    <name type="common">roselle</name>
    <dbReference type="NCBI Taxonomy" id="183260"/>
    <lineage>
        <taxon>Eukaryota</taxon>
        <taxon>Viridiplantae</taxon>
        <taxon>Streptophyta</taxon>
        <taxon>Embryophyta</taxon>
        <taxon>Tracheophyta</taxon>
        <taxon>Spermatophyta</taxon>
        <taxon>Magnoliopsida</taxon>
        <taxon>eudicotyledons</taxon>
        <taxon>Gunneridae</taxon>
        <taxon>Pentapetalae</taxon>
        <taxon>rosids</taxon>
        <taxon>malvids</taxon>
        <taxon>Malvales</taxon>
        <taxon>Malvaceae</taxon>
        <taxon>Malvoideae</taxon>
        <taxon>Hibiscus</taxon>
    </lineage>
</organism>
<evidence type="ECO:0000313" key="2">
    <source>
        <dbReference type="EMBL" id="KAK8555231.1"/>
    </source>
</evidence>
<comment type="caution">
    <text evidence="2">The sequence shown here is derived from an EMBL/GenBank/DDBJ whole genome shotgun (WGS) entry which is preliminary data.</text>
</comment>
<gene>
    <name evidence="2" type="ORF">V6N12_009379</name>
</gene>
<proteinExistence type="predicted"/>
<evidence type="ECO:0000256" key="1">
    <source>
        <dbReference type="SAM" id="MobiDB-lite"/>
    </source>
</evidence>
<dbReference type="EMBL" id="JBBPBM010000018">
    <property type="protein sequence ID" value="KAK8555231.1"/>
    <property type="molecule type" value="Genomic_DNA"/>
</dbReference>
<feature type="region of interest" description="Disordered" evidence="1">
    <location>
        <begin position="309"/>
        <end position="347"/>
    </location>
</feature>
<protein>
    <submittedName>
        <fullName evidence="2">Uncharacterized protein</fullName>
    </submittedName>
</protein>
<sequence>MESDDIENVTEVDVQDPKISETGFQQGFVHPERVLYVIMVSKGSHGAEHCMDTEDLSTDKVVVLDEDCIISESDDFPSINVGRQSPVAAQVSRSIELYGPWMVATSRRRRPAMGNGNGKPAAGSSEKTLGTGFAVLQEELFGDAMVMDTGNEVGDTQVQTLADVNTGVNGDEVAVVSNIANNGTMTTVYQESNPGHRSKRSGNKGLPTDDIEVISLIPEGDVVVDSHKVGSSSGHHRAIHISETVGIGKKVSRVKETSASSSRGKGVKDSNNKGLRIKKGVEFHPPSRVLLTEWVNSAMNRIQATADNLRGRTAQDNAMEEDGRESDSPRDCLPTHQEVADDMIDHV</sequence>
<reference evidence="2 3" key="1">
    <citation type="journal article" date="2024" name="G3 (Bethesda)">
        <title>Genome assembly of Hibiscus sabdariffa L. provides insights into metabolisms of medicinal natural products.</title>
        <authorList>
            <person name="Kim T."/>
        </authorList>
    </citation>
    <scope>NUCLEOTIDE SEQUENCE [LARGE SCALE GENOMIC DNA]</scope>
    <source>
        <strain evidence="2">TK-2024</strain>
        <tissue evidence="2">Old leaves</tissue>
    </source>
</reference>
<dbReference type="Proteomes" id="UP001472677">
    <property type="component" value="Unassembled WGS sequence"/>
</dbReference>
<feature type="compositionally biased region" description="Polar residues" evidence="1">
    <location>
        <begin position="186"/>
        <end position="195"/>
    </location>
</feature>